<dbReference type="PANTHER" id="PTHR24148:SF64">
    <property type="entry name" value="HETEROKARYON INCOMPATIBILITY DOMAIN-CONTAINING PROTEIN"/>
    <property type="match status" value="1"/>
</dbReference>
<dbReference type="Pfam" id="PF06985">
    <property type="entry name" value="HET"/>
    <property type="match status" value="1"/>
</dbReference>
<proteinExistence type="predicted"/>
<keyword evidence="1" id="KW-1133">Transmembrane helix</keyword>
<feature type="transmembrane region" description="Helical" evidence="1">
    <location>
        <begin position="113"/>
        <end position="134"/>
    </location>
</feature>
<dbReference type="AlphaFoldDB" id="A0A136IV14"/>
<feature type="transmembrane region" description="Helical" evidence="1">
    <location>
        <begin position="146"/>
        <end position="168"/>
    </location>
</feature>
<keyword evidence="1" id="KW-0812">Transmembrane</keyword>
<accession>A0A136IV14</accession>
<feature type="domain" description="Heterokaryon incompatibility" evidence="2">
    <location>
        <begin position="271"/>
        <end position="415"/>
    </location>
</feature>
<evidence type="ECO:0000313" key="4">
    <source>
        <dbReference type="Proteomes" id="UP000070501"/>
    </source>
</evidence>
<evidence type="ECO:0000256" key="1">
    <source>
        <dbReference type="SAM" id="Phobius"/>
    </source>
</evidence>
<dbReference type="InterPro" id="IPR052895">
    <property type="entry name" value="HetReg/Transcr_Mod"/>
</dbReference>
<dbReference type="InParanoid" id="A0A136IV14"/>
<gene>
    <name evidence="3" type="ORF">Micbo1qcDRAFT_235594</name>
</gene>
<dbReference type="InterPro" id="IPR010730">
    <property type="entry name" value="HET"/>
</dbReference>
<evidence type="ECO:0000259" key="2">
    <source>
        <dbReference type="Pfam" id="PF06985"/>
    </source>
</evidence>
<dbReference type="OrthoDB" id="2157530at2759"/>
<reference evidence="4" key="1">
    <citation type="submission" date="2016-02" db="EMBL/GenBank/DDBJ databases">
        <title>Draft genome sequence of Microdochium bolleyi, a fungal endophyte of beachgrass.</title>
        <authorList>
            <consortium name="DOE Joint Genome Institute"/>
            <person name="David A.S."/>
            <person name="May G."/>
            <person name="Haridas S."/>
            <person name="Lim J."/>
            <person name="Wang M."/>
            <person name="Labutti K."/>
            <person name="Lipzen A."/>
            <person name="Barry K."/>
            <person name="Grigoriev I.V."/>
        </authorList>
    </citation>
    <scope>NUCLEOTIDE SEQUENCE [LARGE SCALE GENOMIC DNA]</scope>
    <source>
        <strain evidence="4">J235TASD1</strain>
    </source>
</reference>
<dbReference type="Proteomes" id="UP000070501">
    <property type="component" value="Unassembled WGS sequence"/>
</dbReference>
<protein>
    <submittedName>
        <fullName evidence="3">Heterokaryon incompatibility protein-domain-containing protein</fullName>
    </submittedName>
</protein>
<dbReference type="EMBL" id="KQ964257">
    <property type="protein sequence ID" value="KXJ88695.1"/>
    <property type="molecule type" value="Genomic_DNA"/>
</dbReference>
<dbReference type="PANTHER" id="PTHR24148">
    <property type="entry name" value="ANKYRIN REPEAT DOMAIN-CONTAINING PROTEIN 39 HOMOLOG-RELATED"/>
    <property type="match status" value="1"/>
</dbReference>
<dbReference type="STRING" id="196109.A0A136IV14"/>
<keyword evidence="1" id="KW-0472">Membrane</keyword>
<keyword evidence="4" id="KW-1185">Reference proteome</keyword>
<organism evidence="3 4">
    <name type="scientific">Microdochium bolleyi</name>
    <dbReference type="NCBI Taxonomy" id="196109"/>
    <lineage>
        <taxon>Eukaryota</taxon>
        <taxon>Fungi</taxon>
        <taxon>Dikarya</taxon>
        <taxon>Ascomycota</taxon>
        <taxon>Pezizomycotina</taxon>
        <taxon>Sordariomycetes</taxon>
        <taxon>Xylariomycetidae</taxon>
        <taxon>Xylariales</taxon>
        <taxon>Microdochiaceae</taxon>
        <taxon>Microdochium</taxon>
    </lineage>
</organism>
<dbReference type="Pfam" id="PF26639">
    <property type="entry name" value="Het-6_barrel"/>
    <property type="match status" value="1"/>
</dbReference>
<evidence type="ECO:0000313" key="3">
    <source>
        <dbReference type="EMBL" id="KXJ88695.1"/>
    </source>
</evidence>
<name>A0A136IV14_9PEZI</name>
<sequence>MASIATSALLAFARLSPWIASAAATTLLDYAADRIGRVWLVVLAAVVVRQGRVVFPFALLCEWLLGITAPTWVFTTSVTLAQFAHPLVFTDLALPYAEARYFVHRQTALPACYLFFCVLFHHPAWTCHVLLVGIDQAPRWIWSRTSLMAFLGLLWKLPLATLFLVVLWRWSKVQGWQLWVTSIEPAWRATGKVVFDRGLVIQSWIDGWPAQEFDPPDEINPARHAEQELYTHKPLTSTGQIRLLHILPRGNSKVVRCTMVHVDLDNAVPAFEAMSYTWNGAQRTHVIYIDGRPFRTTKNAHDLLSDCSPIYKPRPVWIDSICINQDDPVEKSWHVQTMARIYRRAVRVAVWLGTAPNADLAIDLVLELNYVFEHEPFDDRALFKRYSSQRRSPRWLALGDLLEHPYFTRVWMVQETSAQKDVHVMYGGSLLLWETLSRVYAKILLAHELSTFVEDSPVVGKKRGAIINAQQMIVIDEVRQLVLSGRPPSLDSAMIKCWTLQATDARDKVFALWDVAADQYDPLIVPDYTKPVIQVYTDAAVYLAGQGASVALHLLLCAGIGWPRAIEPLPSWAPDWSTVGRSVLAVLPGDAPGPAAAGTLLPTDVSIVGDSCLELDAIILPEPIDSLGTEFRRPVDLANPLAIDNTAISDLTADWLRDARKSIISWLGGEDQKCPHTGQPAEEVVWRSMMADTGTNEARPGIRPFARPAADRYGSHYRWAMQVLCETKVGSAQDRAKDDQALEDLSKHDALVLVSLWVTTVQLRCMSRRVGFTADGRVCVVPPRTEPGDRIAVIPGQAVPMVVRAVQVEGTDAVTEQAYQLVGECYVHGIMDGEVADAANQQRVVLV</sequence>